<sequence length="186" mass="20630">MSQLLLITVADFLEFWPLSRNTAPELVDPYIRKAQLFDVRPLLTAEEWAGFERNLGNGSSEFPGVEFDPAEFLATPPTSGWDNPTLAALWTGFVRPLLVTEAFRRLLLWHGTHMTGNGAETFSDGSNQPISASRRAELKADVEAERNLYAGRLQAALRAYRGPQPTTTCGNSRRRPGRGSVTFHAI</sequence>
<protein>
    <submittedName>
        <fullName evidence="2">Uncharacterized protein</fullName>
    </submittedName>
</protein>
<dbReference type="Proteomes" id="UP000298337">
    <property type="component" value="Unassembled WGS sequence"/>
</dbReference>
<dbReference type="RefSeq" id="WP_135436202.1">
    <property type="nucleotide sequence ID" value="NZ_SRLA01000005.1"/>
</dbReference>
<feature type="region of interest" description="Disordered" evidence="1">
    <location>
        <begin position="162"/>
        <end position="186"/>
    </location>
</feature>
<dbReference type="EMBL" id="SRLA01000005">
    <property type="protein sequence ID" value="TGE04754.1"/>
    <property type="molecule type" value="Genomic_DNA"/>
</dbReference>
<dbReference type="AlphaFoldDB" id="A0A4Z0P0I0"/>
<evidence type="ECO:0000313" key="2">
    <source>
        <dbReference type="EMBL" id="TGE04754.1"/>
    </source>
</evidence>
<dbReference type="Pfam" id="PF20459">
    <property type="entry name" value="DUF6712"/>
    <property type="match status" value="1"/>
</dbReference>
<dbReference type="InterPro" id="IPR046558">
    <property type="entry name" value="DUF6712"/>
</dbReference>
<name>A0A4Z0P0I0_9BACT</name>
<comment type="caution">
    <text evidence="2">The sequence shown here is derived from an EMBL/GenBank/DDBJ whole genome shotgun (WGS) entry which is preliminary data.</text>
</comment>
<proteinExistence type="predicted"/>
<evidence type="ECO:0000256" key="1">
    <source>
        <dbReference type="SAM" id="MobiDB-lite"/>
    </source>
</evidence>
<organism evidence="2 3">
    <name type="scientific">Hymenobacter fodinae</name>
    <dbReference type="NCBI Taxonomy" id="2510796"/>
    <lineage>
        <taxon>Bacteria</taxon>
        <taxon>Pseudomonadati</taxon>
        <taxon>Bacteroidota</taxon>
        <taxon>Cytophagia</taxon>
        <taxon>Cytophagales</taxon>
        <taxon>Hymenobacteraceae</taxon>
        <taxon>Hymenobacter</taxon>
    </lineage>
</organism>
<dbReference type="OrthoDB" id="878513at2"/>
<evidence type="ECO:0000313" key="3">
    <source>
        <dbReference type="Proteomes" id="UP000298337"/>
    </source>
</evidence>
<reference evidence="2 3" key="1">
    <citation type="submission" date="2019-04" db="EMBL/GenBank/DDBJ databases">
        <authorList>
            <person name="Feng G."/>
            <person name="Zhang J."/>
            <person name="Zhu H."/>
        </authorList>
    </citation>
    <scope>NUCLEOTIDE SEQUENCE [LARGE SCALE GENOMIC DNA]</scope>
    <source>
        <strain evidence="2 3">92R-1</strain>
    </source>
</reference>
<accession>A0A4Z0P0I0</accession>
<keyword evidence="3" id="KW-1185">Reference proteome</keyword>
<gene>
    <name evidence="2" type="ORF">EU556_21475</name>
</gene>